<evidence type="ECO:0000313" key="5">
    <source>
        <dbReference type="EMBL" id="PNP41064.1"/>
    </source>
</evidence>
<feature type="compositionally biased region" description="Low complexity" evidence="2">
    <location>
        <begin position="235"/>
        <end position="257"/>
    </location>
</feature>
<feature type="compositionally biased region" description="Basic residues" evidence="2">
    <location>
        <begin position="391"/>
        <end position="403"/>
    </location>
</feature>
<reference evidence="5 6" key="1">
    <citation type="submission" date="2017-02" db="EMBL/GenBank/DDBJ databases">
        <title>Genomes of Trichoderma spp. with biocontrol activity.</title>
        <authorList>
            <person name="Gardiner D."/>
            <person name="Kazan K."/>
            <person name="Vos C."/>
            <person name="Harvey P."/>
        </authorList>
    </citation>
    <scope>NUCLEOTIDE SEQUENCE [LARGE SCALE GENOMIC DNA]</scope>
    <source>
        <strain evidence="5 6">A5MH</strain>
    </source>
</reference>
<name>A0A2K0T6B8_9HYPO</name>
<dbReference type="Pfam" id="PF20639">
    <property type="entry name" value="Rrn6_K-rich"/>
    <property type="match status" value="1"/>
</dbReference>
<dbReference type="InterPro" id="IPR048536">
    <property type="entry name" value="Rrn6_K-rich"/>
</dbReference>
<dbReference type="PANTHER" id="PTHR28221:SF2">
    <property type="entry name" value="RNA POLYMERASE I-SPECIFIC TRANSCRIPTION INITIATION FACTOR RRN6"/>
    <property type="match status" value="1"/>
</dbReference>
<proteinExistence type="predicted"/>
<feature type="compositionally biased region" description="Polar residues" evidence="2">
    <location>
        <begin position="225"/>
        <end position="234"/>
    </location>
</feature>
<feature type="coiled-coil region" evidence="1">
    <location>
        <begin position="265"/>
        <end position="335"/>
    </location>
</feature>
<evidence type="ECO:0000259" key="4">
    <source>
        <dbReference type="Pfam" id="PF20640"/>
    </source>
</evidence>
<dbReference type="AlphaFoldDB" id="A0A2K0T6B8"/>
<feature type="region of interest" description="Disordered" evidence="2">
    <location>
        <begin position="362"/>
        <end position="403"/>
    </location>
</feature>
<keyword evidence="1" id="KW-0175">Coiled coil</keyword>
<evidence type="ECO:0000256" key="1">
    <source>
        <dbReference type="SAM" id="Coils"/>
    </source>
</evidence>
<gene>
    <name evidence="5" type="ORF">TGAMA5MH_06934</name>
</gene>
<evidence type="ECO:0000313" key="6">
    <source>
        <dbReference type="Proteomes" id="UP000236546"/>
    </source>
</evidence>
<evidence type="ECO:0000259" key="3">
    <source>
        <dbReference type="Pfam" id="PF20639"/>
    </source>
</evidence>
<organism evidence="5 6">
    <name type="scientific">Trichoderma gamsii</name>
    <dbReference type="NCBI Taxonomy" id="398673"/>
    <lineage>
        <taxon>Eukaryota</taxon>
        <taxon>Fungi</taxon>
        <taxon>Dikarya</taxon>
        <taxon>Ascomycota</taxon>
        <taxon>Pezizomycotina</taxon>
        <taxon>Sordariomycetes</taxon>
        <taxon>Hypocreomycetidae</taxon>
        <taxon>Hypocreales</taxon>
        <taxon>Hypocreaceae</taxon>
        <taxon>Trichoderma</taxon>
    </lineage>
</organism>
<sequence>MAHVTSSFVLPDETTAEEVEALLNGEGDEDVSGKDDPGSISAVPRPIYAKMGSIYQALQSSLQVSTSQGESGLPSHLFDALRQCLNDGFDQGRLPLKTWNEVIDVMLRHPTYEAADDAMREEMESLLDDNDENIVITQLRRYNTGEDSMSLVSLQYLQRYLTEVWLNPVRGAMTEDMQRVRRIWVTELAREAFLSNYGIMVQNIPVLGPASSEVAEEESREYRANSLTLSSQITAPSRSSSRDFGSSPASSPAASSVSLDADGAIQRLRLLAQSLDADKADASKRSKILSYWPKERGVDPNDYVSSLARANEELFRDVKERLKRKEAKRKAQTEKFKRPAFMRQGLPEINPMAPVRPQPMQIMSSQAAPAATQTQMPVTMSQPMPGTFGDRKKKKKKKIMGFR</sequence>
<evidence type="ECO:0000256" key="2">
    <source>
        <dbReference type="SAM" id="MobiDB-lite"/>
    </source>
</evidence>
<feature type="compositionally biased region" description="Low complexity" evidence="2">
    <location>
        <begin position="363"/>
        <end position="377"/>
    </location>
</feature>
<dbReference type="EMBL" id="MTYH01000059">
    <property type="protein sequence ID" value="PNP41064.1"/>
    <property type="molecule type" value="Genomic_DNA"/>
</dbReference>
<dbReference type="PANTHER" id="PTHR28221">
    <property type="entry name" value="RNA POLYMERASE I-SPECIFIC TRANSCRIPTION INITIATION FACTOR RRN6"/>
    <property type="match status" value="1"/>
</dbReference>
<dbReference type="InterPro" id="IPR048537">
    <property type="entry name" value="RRN6_HB"/>
</dbReference>
<comment type="caution">
    <text evidence="5">The sequence shown here is derived from an EMBL/GenBank/DDBJ whole genome shotgun (WGS) entry which is preliminary data.</text>
</comment>
<feature type="domain" description="RRN6 K-rich C-terminal" evidence="3">
    <location>
        <begin position="286"/>
        <end position="402"/>
    </location>
</feature>
<dbReference type="Proteomes" id="UP000236546">
    <property type="component" value="Unassembled WGS sequence"/>
</dbReference>
<dbReference type="OrthoDB" id="4090074at2759"/>
<feature type="domain" description="RRN6 helical bundle" evidence="4">
    <location>
        <begin position="3"/>
        <end position="196"/>
    </location>
</feature>
<dbReference type="InterPro" id="IPR019350">
    <property type="entry name" value="RNA_pol_I-sp_TIF_RRN6-like"/>
</dbReference>
<protein>
    <submittedName>
        <fullName evidence="5">Uncharacterized protein</fullName>
    </submittedName>
</protein>
<dbReference type="Pfam" id="PF20640">
    <property type="entry name" value="Rrn6_HB"/>
    <property type="match status" value="1"/>
</dbReference>
<feature type="region of interest" description="Disordered" evidence="2">
    <location>
        <begin position="223"/>
        <end position="257"/>
    </location>
</feature>
<accession>A0A2K0T6B8</accession>